<evidence type="ECO:0000256" key="1">
    <source>
        <dbReference type="ARBA" id="ARBA00004613"/>
    </source>
</evidence>
<dbReference type="GO" id="GO:0007608">
    <property type="term" value="P:sensory perception of smell"/>
    <property type="evidence" value="ECO:0007669"/>
    <property type="project" value="TreeGrafter"/>
</dbReference>
<accession>A0A0P0UW28</accession>
<protein>
    <submittedName>
        <fullName evidence="6">Odorant-binding protein 4</fullName>
    </submittedName>
</protein>
<dbReference type="SMART" id="SM00708">
    <property type="entry name" value="PhBP"/>
    <property type="match status" value="1"/>
</dbReference>
<proteinExistence type="evidence at transcript level"/>
<dbReference type="CDD" id="cd23992">
    <property type="entry name" value="PBP_GOBP"/>
    <property type="match status" value="1"/>
</dbReference>
<dbReference type="Pfam" id="PF01395">
    <property type="entry name" value="PBP_GOBP"/>
    <property type="match status" value="1"/>
</dbReference>
<evidence type="ECO:0000256" key="3">
    <source>
        <dbReference type="ARBA" id="ARBA00022525"/>
    </source>
</evidence>
<dbReference type="EMBL" id="LC042110">
    <property type="protein sequence ID" value="BAS69444.1"/>
    <property type="molecule type" value="mRNA"/>
</dbReference>
<feature type="signal peptide" evidence="5">
    <location>
        <begin position="1"/>
        <end position="20"/>
    </location>
</feature>
<name>A0A0P0UW28_9MUSC</name>
<keyword evidence="4 5" id="KW-0732">Signal</keyword>
<comment type="subcellular location">
    <subcellularLocation>
        <location evidence="1">Secreted</location>
    </subcellularLocation>
</comment>
<evidence type="ECO:0000256" key="2">
    <source>
        <dbReference type="ARBA" id="ARBA00008098"/>
    </source>
</evidence>
<reference evidence="6" key="1">
    <citation type="submission" date="2015-04" db="EMBL/GenBank/DDBJ databases">
        <title>The repertoire of odorant-binding proteins was not affected by host specialization in two Delia species (Diptera: Anthomyiidae).</title>
        <authorList>
            <person name="Matsuo T."/>
            <person name="Ohta S."/>
            <person name="Seto Y."/>
            <person name="Tamura K."/>
            <person name="Ishikawa Y."/>
        </authorList>
    </citation>
    <scope>NUCLEOTIDE SEQUENCE</scope>
    <source>
        <tissue evidence="6">Antenna</tissue>
    </source>
</reference>
<keyword evidence="3" id="KW-0964">Secreted</keyword>
<sequence>MKFLYICVVAVIMGVAQVQCDMKEDMHKLSQACVTESHATDEEITNYFKNGMKDEDAKDNVKCHMKCMMEKQGHLKNGAVDEEAVKKTLQSIPALKDHQDEINKAIADCKSKKGANDCDTAYQITKCMAAHKSAM</sequence>
<comment type="similarity">
    <text evidence="2">Belongs to the PBP/GOBP family.</text>
</comment>
<gene>
    <name evidence="6" type="primary">DplaOBP4</name>
</gene>
<dbReference type="Gene3D" id="1.10.238.20">
    <property type="entry name" value="Pheromone/general odorant binding protein domain"/>
    <property type="match status" value="1"/>
</dbReference>
<organism evidence="6">
    <name type="scientific">Delia platura</name>
    <dbReference type="NCBI Taxonomy" id="81723"/>
    <lineage>
        <taxon>Eukaryota</taxon>
        <taxon>Metazoa</taxon>
        <taxon>Ecdysozoa</taxon>
        <taxon>Arthropoda</taxon>
        <taxon>Hexapoda</taxon>
        <taxon>Insecta</taxon>
        <taxon>Pterygota</taxon>
        <taxon>Neoptera</taxon>
        <taxon>Endopterygota</taxon>
        <taxon>Diptera</taxon>
        <taxon>Brachycera</taxon>
        <taxon>Muscomorpha</taxon>
        <taxon>Muscoidea</taxon>
        <taxon>Anthomyiidae</taxon>
        <taxon>Anthomyiinae</taxon>
        <taxon>Delia</taxon>
    </lineage>
</organism>
<dbReference type="InterPro" id="IPR036728">
    <property type="entry name" value="PBP_GOBP_sf"/>
</dbReference>
<dbReference type="InterPro" id="IPR006170">
    <property type="entry name" value="PBP/GOBP"/>
</dbReference>
<evidence type="ECO:0000256" key="5">
    <source>
        <dbReference type="SAM" id="SignalP"/>
    </source>
</evidence>
<dbReference type="PANTHER" id="PTHR11857:SF43">
    <property type="entry name" value="GEO07291P1-RELATED"/>
    <property type="match status" value="1"/>
</dbReference>
<dbReference type="GO" id="GO:0005615">
    <property type="term" value="C:extracellular space"/>
    <property type="evidence" value="ECO:0007669"/>
    <property type="project" value="TreeGrafter"/>
</dbReference>
<dbReference type="PANTHER" id="PTHR11857">
    <property type="entry name" value="ODORANT BINDING PROTEIN-RELATED"/>
    <property type="match status" value="1"/>
</dbReference>
<evidence type="ECO:0000313" key="6">
    <source>
        <dbReference type="EMBL" id="BAS69444.1"/>
    </source>
</evidence>
<evidence type="ECO:0000256" key="4">
    <source>
        <dbReference type="ARBA" id="ARBA00022729"/>
    </source>
</evidence>
<dbReference type="SUPFAM" id="SSF47565">
    <property type="entry name" value="Insect pheromone/odorant-binding proteins"/>
    <property type="match status" value="1"/>
</dbReference>
<feature type="chain" id="PRO_5006056098" evidence="5">
    <location>
        <begin position="21"/>
        <end position="135"/>
    </location>
</feature>
<dbReference type="AlphaFoldDB" id="A0A0P0UW28"/>
<dbReference type="GO" id="GO:0005549">
    <property type="term" value="F:odorant binding"/>
    <property type="evidence" value="ECO:0007669"/>
    <property type="project" value="InterPro"/>
</dbReference>